<dbReference type="InterPro" id="IPR002794">
    <property type="entry name" value="DUF92_TMEM19"/>
</dbReference>
<feature type="transmembrane region" description="Helical" evidence="6">
    <location>
        <begin position="215"/>
        <end position="237"/>
    </location>
</feature>
<feature type="transmembrane region" description="Helical" evidence="6">
    <location>
        <begin position="171"/>
        <end position="195"/>
    </location>
</feature>
<feature type="transmembrane region" description="Helical" evidence="6">
    <location>
        <begin position="258"/>
        <end position="283"/>
    </location>
</feature>
<dbReference type="PANTHER" id="PTHR13353:SF5">
    <property type="entry name" value="TRANSMEMBRANE PROTEIN 19"/>
    <property type="match status" value="1"/>
</dbReference>
<protein>
    <recommendedName>
        <fullName evidence="9">Transmembrane protein 19</fullName>
    </recommendedName>
</protein>
<sequence>MRIYFSIGFTGLLCLSSLRKGSLSKSGAFAATFVGLSTASNDNILFTVVLLVFFLSSSFWTRYQARMKMRIDPSYVKTSRRNWKQVVCNGGIGALISLVYQYYFDGRKVEDLTKEERKLMILLLWGYIGFYACCAADTWASELGTLSSDWPILITTLKPVPPGTNGGVSKLGLLSSFAGGAAIGLAADVSLWIQYFSAYRSGAMPKIPYNMLGSLLGTIGSLIDSVLGATIQASYLINNRAMSDISAAELRQHKDARLIAGTNLISNNMVNFVASFLTVALAISLQLVMF</sequence>
<reference evidence="7" key="1">
    <citation type="submission" date="2022-07" db="EMBL/GenBank/DDBJ databases">
        <title>Phylogenomic reconstructions and comparative analyses of Kickxellomycotina fungi.</title>
        <authorList>
            <person name="Reynolds N.K."/>
            <person name="Stajich J.E."/>
            <person name="Barry K."/>
            <person name="Grigoriev I.V."/>
            <person name="Crous P."/>
            <person name="Smith M.E."/>
        </authorList>
    </citation>
    <scope>NUCLEOTIDE SEQUENCE</scope>
    <source>
        <strain evidence="7">NRRL 3115</strain>
    </source>
</reference>
<accession>A0A9W8G8L2</accession>
<evidence type="ECO:0000256" key="5">
    <source>
        <dbReference type="ARBA" id="ARBA00023136"/>
    </source>
</evidence>
<evidence type="ECO:0000313" key="7">
    <source>
        <dbReference type="EMBL" id="KAJ2678145.1"/>
    </source>
</evidence>
<keyword evidence="5 6" id="KW-0472">Membrane</keyword>
<dbReference type="EMBL" id="JANBTW010000024">
    <property type="protein sequence ID" value="KAJ2678145.1"/>
    <property type="molecule type" value="Genomic_DNA"/>
</dbReference>
<gene>
    <name evidence="7" type="ORF">GGI25_002649</name>
</gene>
<dbReference type="Pfam" id="PF01940">
    <property type="entry name" value="DUF92"/>
    <property type="match status" value="1"/>
</dbReference>
<evidence type="ECO:0000256" key="3">
    <source>
        <dbReference type="ARBA" id="ARBA00022692"/>
    </source>
</evidence>
<evidence type="ECO:0000256" key="2">
    <source>
        <dbReference type="ARBA" id="ARBA00009012"/>
    </source>
</evidence>
<keyword evidence="3 6" id="KW-0812">Transmembrane</keyword>
<comment type="similarity">
    <text evidence="2">Belongs to the TMEM19 family.</text>
</comment>
<evidence type="ECO:0000313" key="8">
    <source>
        <dbReference type="Proteomes" id="UP001151518"/>
    </source>
</evidence>
<evidence type="ECO:0000256" key="6">
    <source>
        <dbReference type="SAM" id="Phobius"/>
    </source>
</evidence>
<dbReference type="AlphaFoldDB" id="A0A9W8G8L2"/>
<evidence type="ECO:0000256" key="1">
    <source>
        <dbReference type="ARBA" id="ARBA00004141"/>
    </source>
</evidence>
<feature type="transmembrane region" description="Helical" evidence="6">
    <location>
        <begin position="86"/>
        <end position="104"/>
    </location>
</feature>
<comment type="subcellular location">
    <subcellularLocation>
        <location evidence="1">Membrane</location>
        <topology evidence="1">Multi-pass membrane protein</topology>
    </subcellularLocation>
</comment>
<dbReference type="Proteomes" id="UP001151518">
    <property type="component" value="Unassembled WGS sequence"/>
</dbReference>
<comment type="caution">
    <text evidence="7">The sequence shown here is derived from an EMBL/GenBank/DDBJ whole genome shotgun (WGS) entry which is preliminary data.</text>
</comment>
<feature type="transmembrane region" description="Helical" evidence="6">
    <location>
        <begin position="119"/>
        <end position="140"/>
    </location>
</feature>
<dbReference type="PANTHER" id="PTHR13353">
    <property type="entry name" value="TRANSMEMBRANE PROTEIN 19"/>
    <property type="match status" value="1"/>
</dbReference>
<keyword evidence="4 6" id="KW-1133">Transmembrane helix</keyword>
<organism evidence="7 8">
    <name type="scientific">Coemansia spiralis</name>
    <dbReference type="NCBI Taxonomy" id="417178"/>
    <lineage>
        <taxon>Eukaryota</taxon>
        <taxon>Fungi</taxon>
        <taxon>Fungi incertae sedis</taxon>
        <taxon>Zoopagomycota</taxon>
        <taxon>Kickxellomycotina</taxon>
        <taxon>Kickxellomycetes</taxon>
        <taxon>Kickxellales</taxon>
        <taxon>Kickxellaceae</taxon>
        <taxon>Coemansia</taxon>
    </lineage>
</organism>
<evidence type="ECO:0000256" key="4">
    <source>
        <dbReference type="ARBA" id="ARBA00022989"/>
    </source>
</evidence>
<dbReference type="OrthoDB" id="30881at2759"/>
<evidence type="ECO:0008006" key="9">
    <source>
        <dbReference type="Google" id="ProtNLM"/>
    </source>
</evidence>
<feature type="transmembrane region" description="Helical" evidence="6">
    <location>
        <begin position="46"/>
        <end position="65"/>
    </location>
</feature>
<dbReference type="GO" id="GO:0016020">
    <property type="term" value="C:membrane"/>
    <property type="evidence" value="ECO:0007669"/>
    <property type="project" value="UniProtKB-SubCell"/>
</dbReference>
<name>A0A9W8G8L2_9FUNG</name>
<proteinExistence type="inferred from homology"/>